<proteinExistence type="predicted"/>
<organism evidence="1 2">
    <name type="scientific">Phytophthora fragariaefolia</name>
    <dbReference type="NCBI Taxonomy" id="1490495"/>
    <lineage>
        <taxon>Eukaryota</taxon>
        <taxon>Sar</taxon>
        <taxon>Stramenopiles</taxon>
        <taxon>Oomycota</taxon>
        <taxon>Peronosporomycetes</taxon>
        <taxon>Peronosporales</taxon>
        <taxon>Peronosporaceae</taxon>
        <taxon>Phytophthora</taxon>
    </lineage>
</organism>
<dbReference type="Proteomes" id="UP001165121">
    <property type="component" value="Unassembled WGS sequence"/>
</dbReference>
<reference evidence="1" key="1">
    <citation type="submission" date="2023-04" db="EMBL/GenBank/DDBJ databases">
        <title>Phytophthora fragariaefolia NBRC 109709.</title>
        <authorList>
            <person name="Ichikawa N."/>
            <person name="Sato H."/>
            <person name="Tonouchi N."/>
        </authorList>
    </citation>
    <scope>NUCLEOTIDE SEQUENCE</scope>
    <source>
        <strain evidence="1">NBRC 109709</strain>
    </source>
</reference>
<evidence type="ECO:0000313" key="1">
    <source>
        <dbReference type="EMBL" id="GMF59739.1"/>
    </source>
</evidence>
<gene>
    <name evidence="1" type="ORF">Pfra01_002587700</name>
</gene>
<accession>A0A9W6YC04</accession>
<dbReference type="OrthoDB" id="10634634at2759"/>
<protein>
    <submittedName>
        <fullName evidence="1">Unnamed protein product</fullName>
    </submittedName>
</protein>
<dbReference type="EMBL" id="BSXT01005101">
    <property type="protein sequence ID" value="GMF59739.1"/>
    <property type="molecule type" value="Genomic_DNA"/>
</dbReference>
<comment type="caution">
    <text evidence="1">The sequence shown here is derived from an EMBL/GenBank/DDBJ whole genome shotgun (WGS) entry which is preliminary data.</text>
</comment>
<evidence type="ECO:0000313" key="2">
    <source>
        <dbReference type="Proteomes" id="UP001165121"/>
    </source>
</evidence>
<dbReference type="AlphaFoldDB" id="A0A9W6YC04"/>
<keyword evidence="2" id="KW-1185">Reference proteome</keyword>
<name>A0A9W6YC04_9STRA</name>
<sequence>MELEFCSPRNDSGWMGQAALAEQGVTDGGLGVPNVTVEPTTMSAAMAGAWASTTSKKKPYIASILHGRHGKPRKVVPVETQPNFKLGGSASETGQSWIEWAWAPQNDVDEKMIAGSQRLRRELRHHDNHAHIGIGDQASSVGQHQLGSGRSDSWGLGCSSKNPMGNAASLAHDDDATMDRKAAMGQKQEGTKAADQQYNVNENWTLIRHYKTLGRFGRLGQRSTSREAGGGGQRRRHSRAIWVQASEGADVAHQMGVVERPDTQWKILYEVANEMWELGCAVTAAAIWRRNVERVHPEGKPPNTLREQLGMHNNKVKETYLHAIGLRYTSKYPLTAPSKCKICITQQIKRRWCQSGWTGLDWTRETTVDEAVTRVGFFDEGSRENPVPGGSRSVIVQVGPDVRSSRALWAAATAIGRPMLLIVFI</sequence>